<reference evidence="2" key="2">
    <citation type="submission" date="2024-06" db="EMBL/GenBank/DDBJ databases">
        <title>Caproicibacterium argilliputei sp. nov, a novel caproic acid producing anaerobic bacterium isolated from pit mud.</title>
        <authorList>
            <person name="Xia S."/>
        </authorList>
    </citation>
    <scope>NUCLEOTIDE SEQUENCE</scope>
    <source>
        <strain evidence="2">ZCY20-5</strain>
    </source>
</reference>
<feature type="region of interest" description="Disordered" evidence="1">
    <location>
        <begin position="1"/>
        <end position="25"/>
    </location>
</feature>
<keyword evidence="3" id="KW-1185">Reference proteome</keyword>
<dbReference type="RefSeq" id="WP_275846561.1">
    <property type="nucleotide sequence ID" value="NZ_CP135996.1"/>
</dbReference>
<gene>
    <name evidence="2" type="ORF">PXC00_06310</name>
</gene>
<protein>
    <submittedName>
        <fullName evidence="2">Uncharacterized protein</fullName>
    </submittedName>
</protein>
<evidence type="ECO:0000313" key="3">
    <source>
        <dbReference type="Proteomes" id="UP001300604"/>
    </source>
</evidence>
<organism evidence="2 3">
    <name type="scientific">Caproicibacterium argilliputei</name>
    <dbReference type="NCBI Taxonomy" id="3030016"/>
    <lineage>
        <taxon>Bacteria</taxon>
        <taxon>Bacillati</taxon>
        <taxon>Bacillota</taxon>
        <taxon>Clostridia</taxon>
        <taxon>Eubacteriales</taxon>
        <taxon>Oscillospiraceae</taxon>
        <taxon>Caproicibacterium</taxon>
    </lineage>
</organism>
<proteinExistence type="predicted"/>
<reference evidence="2" key="1">
    <citation type="submission" date="2023-09" db="EMBL/GenBank/DDBJ databases">
        <authorList>
            <person name="Zeng C."/>
        </authorList>
    </citation>
    <scope>NUCLEOTIDE SEQUENCE</scope>
    <source>
        <strain evidence="2">ZCY20-5</strain>
    </source>
</reference>
<accession>A0AA97DAS7</accession>
<name>A0AA97DAS7_9FIRM</name>
<dbReference type="EMBL" id="CP135996">
    <property type="protein sequence ID" value="WOC33476.1"/>
    <property type="molecule type" value="Genomic_DNA"/>
</dbReference>
<sequence>MAEEQNSPQTAETAPQSSSTATYTYNPAECQDGGLNQMRFELGDNVVEGQSMTAVLCDQEYNALISKYSRWKRAKLACLDAICMKLAYEVNTQVSNLSYSLNDRAERWTKMRDDMKKEVSVSAPCVAPSALSEPHYFYNDMLSNYRKRG</sequence>
<evidence type="ECO:0000313" key="2">
    <source>
        <dbReference type="EMBL" id="WOC33476.1"/>
    </source>
</evidence>
<dbReference type="KEGG" id="carl:PXC00_06310"/>
<dbReference type="AlphaFoldDB" id="A0AA97DAS7"/>
<dbReference type="Proteomes" id="UP001300604">
    <property type="component" value="Chromosome"/>
</dbReference>
<evidence type="ECO:0000256" key="1">
    <source>
        <dbReference type="SAM" id="MobiDB-lite"/>
    </source>
</evidence>